<dbReference type="AlphaFoldDB" id="A0AAD9WGQ6"/>
<dbReference type="Gene3D" id="1.25.40.10">
    <property type="entry name" value="Tetratricopeptide repeat domain"/>
    <property type="match status" value="1"/>
</dbReference>
<comment type="caution">
    <text evidence="5">The sequence shown here is derived from an EMBL/GenBank/DDBJ whole genome shotgun (WGS) entry which is preliminary data.</text>
</comment>
<dbReference type="GO" id="GO:0006914">
    <property type="term" value="P:autophagy"/>
    <property type="evidence" value="ECO:0007669"/>
    <property type="project" value="InterPro"/>
</dbReference>
<keyword evidence="1" id="KW-0866">Nonsense-mediated mRNA decay</keyword>
<dbReference type="InterPro" id="IPR018834">
    <property type="entry name" value="DNA/RNA-bd_Est1-type"/>
</dbReference>
<organism evidence="5 6">
    <name type="scientific">Diplocarpon rosae</name>
    <dbReference type="NCBI Taxonomy" id="946125"/>
    <lineage>
        <taxon>Eukaryota</taxon>
        <taxon>Fungi</taxon>
        <taxon>Dikarya</taxon>
        <taxon>Ascomycota</taxon>
        <taxon>Pezizomycotina</taxon>
        <taxon>Leotiomycetes</taxon>
        <taxon>Helotiales</taxon>
        <taxon>Drepanopezizaceae</taxon>
        <taxon>Diplocarpon</taxon>
    </lineage>
</organism>
<dbReference type="InterPro" id="IPR019458">
    <property type="entry name" value="Est1-like_N"/>
</dbReference>
<dbReference type="Proteomes" id="UP001285354">
    <property type="component" value="Unassembled WGS sequence"/>
</dbReference>
<feature type="domain" description="DNA/RNA-binding" evidence="3">
    <location>
        <begin position="362"/>
        <end position="652"/>
    </location>
</feature>
<dbReference type="SUPFAM" id="SSF48452">
    <property type="entry name" value="TPR-like"/>
    <property type="match status" value="1"/>
</dbReference>
<evidence type="ECO:0000259" key="3">
    <source>
        <dbReference type="Pfam" id="PF10373"/>
    </source>
</evidence>
<evidence type="ECO:0000259" key="4">
    <source>
        <dbReference type="Pfam" id="PF10374"/>
    </source>
</evidence>
<feature type="domain" description="Telomerase activating protein Est1-like N-terminal" evidence="4">
    <location>
        <begin position="236"/>
        <end position="350"/>
    </location>
</feature>
<feature type="compositionally biased region" description="Polar residues" evidence="2">
    <location>
        <begin position="923"/>
        <end position="936"/>
    </location>
</feature>
<dbReference type="PANTHER" id="PTHR15696">
    <property type="entry name" value="SMG-7 SUPPRESSOR WITH MORPHOLOGICAL EFFECT ON GENITALIA PROTEIN 7"/>
    <property type="match status" value="1"/>
</dbReference>
<evidence type="ECO:0000256" key="2">
    <source>
        <dbReference type="SAM" id="MobiDB-lite"/>
    </source>
</evidence>
<protein>
    <recommendedName>
        <fullName evidence="1">Nonsense-mediated mRNA decay factor</fullName>
    </recommendedName>
</protein>
<proteinExistence type="predicted"/>
<reference evidence="5" key="1">
    <citation type="submission" date="2023-06" db="EMBL/GenBank/DDBJ databases">
        <title>Draft genome of Marssonina rosae.</title>
        <authorList>
            <person name="Cheng Q."/>
        </authorList>
    </citation>
    <scope>NUCLEOTIDE SEQUENCE</scope>
    <source>
        <strain evidence="5">R4</strain>
    </source>
</reference>
<dbReference type="EMBL" id="JAUBYV010000002">
    <property type="protein sequence ID" value="KAK2628651.1"/>
    <property type="molecule type" value="Genomic_DNA"/>
</dbReference>
<dbReference type="Pfam" id="PF10374">
    <property type="entry name" value="EST1"/>
    <property type="match status" value="1"/>
</dbReference>
<dbReference type="InterPro" id="IPR045153">
    <property type="entry name" value="Est1/Ebs1-like"/>
</dbReference>
<comment type="function">
    <text evidence="1">Plays a role in nonsense-mediated mRNA decay.</text>
</comment>
<dbReference type="Pfam" id="PF10373">
    <property type="entry name" value="EST1_DNA_bind"/>
    <property type="match status" value="1"/>
</dbReference>
<keyword evidence="1" id="KW-0539">Nucleus</keyword>
<evidence type="ECO:0000313" key="5">
    <source>
        <dbReference type="EMBL" id="KAK2628651.1"/>
    </source>
</evidence>
<dbReference type="InterPro" id="IPR012445">
    <property type="entry name" value="ATG101"/>
</dbReference>
<sequence length="1036" mass="117198">MEQRRAPEYIIEVFADPASVKEVVRGILHTIFFHRFFPSLRPTTRDILDLTLPFVEDVELETLIDQRTATLVRQLDTSSDMGARNTGVRGLVAVQFFEKKRRKAWFTKGEEEVCWEQWTLDVTLATPRTESERAKVRKAMEAMLLKAAMKIVTTVNREKDHIPPITTSESNPFPYQIVINPRDNGLAQQVEGRLKTLMKSKENPTYNDINHALSQLRAACEAVIFVDFEYSTAVGVEKHLWDVHVLINNRYRKLMEHHKKATRNHIERRATAKHYADFIKTSQYFYKSYIQRMASHFDGLELLYRIANRLSLSLLTADRRVKVSPEVRELVEISCHMTLLHLGDLSRYRNGFRTKDRSWEPALGYYALANDFRPTDGAAHSQMSVIALADQHHLDAVFHLYRALTTACPYSLAKGNLETEFKKLISAWEKKVPQQSNDKLGMLCWWFVLLHAKFYQGQKFIATQKELEKEILSRLSLLLKEQSFAEVLEKLVIINIAAQYFAQQRIQTETSHEAALSSYTFCLGFNVRFFTNLLQTLLPELEDQPVGEDITNRAYGCLPEPSNEKITVIARRVLPAIRQYSTWLVSNTRYILLLSSPEHSSTSTAIDIKEMWKTYANVLTKMTQVFPEKQLVSVDYLLEEDVATVGFEPLRDSKLPKGCDLFKTIAGEPKPRFTVQGLDRHHPNLEMKSRIQDIFLVGLTFHLDPKVPINLDQSAGRNVFSFVEEVGSPPDRDSSLFITPIHTNKSTFLPRESDESFHEDLTEETIMGYDTHQNMETDMLRMVDDLVEPSTNGKHNGHDETSYGMHSRTANEIFAPLSLNSYGSQNRSTPKMLPSLPGFQNSAFAPQQSELKLNSPHRGQFSPVPLSTRKQQMDAAAALEEMTGYSRSGSSWGQHNSLVSSGSSYKSFAKQLQEGLDEPGSPMMNSTWGRQPSRSASVSLPRSVNQILQESLSQQYLSLSSGFSDSSSLYGNTTPPPARYGVVGAKNSLLGTTNGNNSTTYAGASDFDRNTMLQSSLWNGGQQFGYTQTPPGGQGG</sequence>
<name>A0AAD9WGQ6_9HELO</name>
<dbReference type="InterPro" id="IPR011990">
    <property type="entry name" value="TPR-like_helical_dom_sf"/>
</dbReference>
<comment type="subcellular location">
    <subcellularLocation>
        <location evidence="1">Nucleus</location>
    </subcellularLocation>
</comment>
<keyword evidence="6" id="KW-1185">Reference proteome</keyword>
<dbReference type="GO" id="GO:0000184">
    <property type="term" value="P:nuclear-transcribed mRNA catabolic process, nonsense-mediated decay"/>
    <property type="evidence" value="ECO:0007669"/>
    <property type="project" value="UniProtKB-KW"/>
</dbReference>
<dbReference type="GO" id="GO:0005634">
    <property type="term" value="C:nucleus"/>
    <property type="evidence" value="ECO:0007669"/>
    <property type="project" value="UniProtKB-SubCell"/>
</dbReference>
<gene>
    <name evidence="5" type="ORF">QTJ16_001754</name>
</gene>
<dbReference type="Pfam" id="PF07855">
    <property type="entry name" value="ATG101"/>
    <property type="match status" value="1"/>
</dbReference>
<accession>A0AAD9WGQ6</accession>
<feature type="region of interest" description="Disordered" evidence="2">
    <location>
        <begin position="917"/>
        <end position="936"/>
    </location>
</feature>
<evidence type="ECO:0000256" key="1">
    <source>
        <dbReference type="RuleBase" id="RU369098"/>
    </source>
</evidence>
<dbReference type="PANTHER" id="PTHR15696:SF36">
    <property type="entry name" value="NONSENSE-MEDIATED MRNA DECAY FACTOR"/>
    <property type="match status" value="1"/>
</dbReference>
<evidence type="ECO:0000313" key="6">
    <source>
        <dbReference type="Proteomes" id="UP001285354"/>
    </source>
</evidence>